<gene>
    <name evidence="1" type="ORF">PanWU01x14_316140</name>
</gene>
<evidence type="ECO:0000313" key="1">
    <source>
        <dbReference type="EMBL" id="PON37998.1"/>
    </source>
</evidence>
<proteinExistence type="predicted"/>
<keyword evidence="2" id="KW-1185">Reference proteome</keyword>
<comment type="caution">
    <text evidence="1">The sequence shown here is derived from an EMBL/GenBank/DDBJ whole genome shotgun (WGS) entry which is preliminary data.</text>
</comment>
<evidence type="ECO:0000313" key="2">
    <source>
        <dbReference type="Proteomes" id="UP000237105"/>
    </source>
</evidence>
<name>A0A2P5AN64_PARAD</name>
<protein>
    <submittedName>
        <fullName evidence="1">Uncharacterized protein</fullName>
    </submittedName>
</protein>
<dbReference type="EMBL" id="JXTB01000510">
    <property type="protein sequence ID" value="PON37998.1"/>
    <property type="molecule type" value="Genomic_DNA"/>
</dbReference>
<accession>A0A2P5AN64</accession>
<organism evidence="1 2">
    <name type="scientific">Parasponia andersonii</name>
    <name type="common">Sponia andersonii</name>
    <dbReference type="NCBI Taxonomy" id="3476"/>
    <lineage>
        <taxon>Eukaryota</taxon>
        <taxon>Viridiplantae</taxon>
        <taxon>Streptophyta</taxon>
        <taxon>Embryophyta</taxon>
        <taxon>Tracheophyta</taxon>
        <taxon>Spermatophyta</taxon>
        <taxon>Magnoliopsida</taxon>
        <taxon>eudicotyledons</taxon>
        <taxon>Gunneridae</taxon>
        <taxon>Pentapetalae</taxon>
        <taxon>rosids</taxon>
        <taxon>fabids</taxon>
        <taxon>Rosales</taxon>
        <taxon>Cannabaceae</taxon>
        <taxon>Parasponia</taxon>
    </lineage>
</organism>
<dbReference type="Proteomes" id="UP000237105">
    <property type="component" value="Unassembled WGS sequence"/>
</dbReference>
<dbReference type="AlphaFoldDB" id="A0A2P5AN64"/>
<sequence>MGKLWVKDCNASAAGPSLLTVFSLRQAQGPSSVAALYLFRISSSAPPRSSPNGGHYSFTVAKRTKPASLNPGAKGFGFP</sequence>
<reference evidence="2" key="1">
    <citation type="submission" date="2016-06" db="EMBL/GenBank/DDBJ databases">
        <title>Parallel loss of symbiosis genes in relatives of nitrogen-fixing non-legume Parasponia.</title>
        <authorList>
            <person name="Van Velzen R."/>
            <person name="Holmer R."/>
            <person name="Bu F."/>
            <person name="Rutten L."/>
            <person name="Van Zeijl A."/>
            <person name="Liu W."/>
            <person name="Santuari L."/>
            <person name="Cao Q."/>
            <person name="Sharma T."/>
            <person name="Shen D."/>
            <person name="Roswanjaya Y."/>
            <person name="Wardhani T."/>
            <person name="Kalhor M.S."/>
            <person name="Jansen J."/>
            <person name="Van den Hoogen J."/>
            <person name="Gungor B."/>
            <person name="Hartog M."/>
            <person name="Hontelez J."/>
            <person name="Verver J."/>
            <person name="Yang W.-C."/>
            <person name="Schijlen E."/>
            <person name="Repin R."/>
            <person name="Schilthuizen M."/>
            <person name="Schranz E."/>
            <person name="Heidstra R."/>
            <person name="Miyata K."/>
            <person name="Fedorova E."/>
            <person name="Kohlen W."/>
            <person name="Bisseling T."/>
            <person name="Smit S."/>
            <person name="Geurts R."/>
        </authorList>
    </citation>
    <scope>NUCLEOTIDE SEQUENCE [LARGE SCALE GENOMIC DNA]</scope>
    <source>
        <strain evidence="2">cv. WU1-14</strain>
    </source>
</reference>